<dbReference type="PANTHER" id="PTHR36436:SF6">
    <property type="entry name" value="SLL5081 PROTEIN"/>
    <property type="match status" value="1"/>
</dbReference>
<name>A0A7X1A3M0_9LIST</name>
<accession>A0A7X1A3M0</accession>
<sequence length="275" mass="31848">MEELFDILPSEWAERFLETEKERIELQFKDAGPLSLLQSKAGGRGYLPKEQGYPVTEEGKPLSLLAQINFSEMPQMENYPEFGLLAFYVDFQDDLYGLDFENPTSQEGFRVFFFDDLGQESYTKEEQEIFFDEVEKGDYYSLVNGEFEITGQISDQILLNDSCDFKNEFGDYFYELADQIFDEDADKSFALANLASKLEASQIGGYPFFIQDDPRVYIENAQQDTLLFQLNSKYNQESGKVDIMWGDCGVGNFFINKQDLINRDFSNILYNWDCS</sequence>
<dbReference type="Proteomes" id="UP000572016">
    <property type="component" value="Unassembled WGS sequence"/>
</dbReference>
<dbReference type="InterPro" id="IPR015315">
    <property type="entry name" value="DUF1963"/>
</dbReference>
<proteinExistence type="predicted"/>
<dbReference type="EMBL" id="JAATOD010000007">
    <property type="protein sequence ID" value="MBC2331104.1"/>
    <property type="molecule type" value="Genomic_DNA"/>
</dbReference>
<dbReference type="Gene3D" id="2.30.320.10">
    <property type="entry name" value="YwqG-like"/>
    <property type="match status" value="1"/>
</dbReference>
<dbReference type="InterPro" id="IPR035948">
    <property type="entry name" value="YwqG-like_sf"/>
</dbReference>
<dbReference type="AlphaFoldDB" id="A0A7X1A3M0"/>
<evidence type="ECO:0000313" key="2">
    <source>
        <dbReference type="Proteomes" id="UP000572016"/>
    </source>
</evidence>
<comment type="caution">
    <text evidence="1">The sequence shown here is derived from an EMBL/GenBank/DDBJ whole genome shotgun (WGS) entry which is preliminary data.</text>
</comment>
<reference evidence="1 2" key="1">
    <citation type="submission" date="2020-03" db="EMBL/GenBank/DDBJ databases">
        <title>Soil Listeria distribution.</title>
        <authorList>
            <person name="Liao J."/>
            <person name="Wiedmann M."/>
        </authorList>
    </citation>
    <scope>NUCLEOTIDE SEQUENCE [LARGE SCALE GENOMIC DNA]</scope>
    <source>
        <strain evidence="1 2">FSL L7-0020</strain>
    </source>
</reference>
<organism evidence="1 2">
    <name type="scientific">Listeria swaminathanii</name>
    <dbReference type="NCBI Taxonomy" id="2713501"/>
    <lineage>
        <taxon>Bacteria</taxon>
        <taxon>Bacillati</taxon>
        <taxon>Bacillota</taxon>
        <taxon>Bacilli</taxon>
        <taxon>Bacillales</taxon>
        <taxon>Listeriaceae</taxon>
        <taxon>Listeria</taxon>
    </lineage>
</organism>
<protein>
    <submittedName>
        <fullName evidence="1">DUF1963 domain-containing protein</fullName>
    </submittedName>
</protein>
<dbReference type="PANTHER" id="PTHR36436">
    <property type="entry name" value="SLL5081 PROTEIN"/>
    <property type="match status" value="1"/>
</dbReference>
<evidence type="ECO:0000313" key="1">
    <source>
        <dbReference type="EMBL" id="MBC2331104.1"/>
    </source>
</evidence>
<dbReference type="RefSeq" id="WP_185639477.1">
    <property type="nucleotide sequence ID" value="NZ_JAATOD010000007.1"/>
</dbReference>
<gene>
    <name evidence="1" type="ORF">HCX62_13780</name>
</gene>
<dbReference type="Pfam" id="PF09234">
    <property type="entry name" value="DUF1963"/>
    <property type="match status" value="1"/>
</dbReference>
<dbReference type="SUPFAM" id="SSF103032">
    <property type="entry name" value="Hypothetical protein YwqG"/>
    <property type="match status" value="1"/>
</dbReference>